<dbReference type="Gene3D" id="3.30.420.10">
    <property type="entry name" value="Ribonuclease H-like superfamily/Ribonuclease H"/>
    <property type="match status" value="1"/>
</dbReference>
<evidence type="ECO:0000313" key="2">
    <source>
        <dbReference type="EMBL" id="KAH9302445.1"/>
    </source>
</evidence>
<dbReference type="SUPFAM" id="SSF53098">
    <property type="entry name" value="Ribonuclease H-like"/>
    <property type="match status" value="1"/>
</dbReference>
<dbReference type="GO" id="GO:0004523">
    <property type="term" value="F:RNA-DNA hybrid ribonuclease activity"/>
    <property type="evidence" value="ECO:0007669"/>
    <property type="project" value="InterPro"/>
</dbReference>
<dbReference type="AlphaFoldDB" id="A0AA38CKP6"/>
<comment type="caution">
    <text evidence="2">The sequence shown here is derived from an EMBL/GenBank/DDBJ whole genome shotgun (WGS) entry which is preliminary data.</text>
</comment>
<sequence length="178" mass="19606">VEKILRRKNMRWTPPPRFSKLNFDGASRGNPGKFGASCLVRKENGDLLVASSFSLKEGTCNLAEAQALLEGIKLSVLYGCDSLQVEGDSQITVLAIAKGSALSWHLNFYISNILYWLGKLKKWSINHTYHKPNLAGDLLANSTIDFPDAVKISSNSKDWIGFSKIISDKGKAGLHQLI</sequence>
<dbReference type="InterPro" id="IPR053151">
    <property type="entry name" value="RNase_H-like"/>
</dbReference>
<name>A0AA38CKP6_TAXCH</name>
<gene>
    <name evidence="2" type="ORF">KI387_014028</name>
</gene>
<dbReference type="InterPro" id="IPR002156">
    <property type="entry name" value="RNaseH_domain"/>
</dbReference>
<dbReference type="Pfam" id="PF13456">
    <property type="entry name" value="RVT_3"/>
    <property type="match status" value="1"/>
</dbReference>
<feature type="non-terminal residue" evidence="2">
    <location>
        <position position="1"/>
    </location>
</feature>
<dbReference type="InterPro" id="IPR036397">
    <property type="entry name" value="RNaseH_sf"/>
</dbReference>
<dbReference type="Proteomes" id="UP000824469">
    <property type="component" value="Unassembled WGS sequence"/>
</dbReference>
<proteinExistence type="predicted"/>
<keyword evidence="3" id="KW-1185">Reference proteome</keyword>
<dbReference type="PANTHER" id="PTHR47723:SF19">
    <property type="entry name" value="POLYNUCLEOTIDYL TRANSFERASE, RIBONUCLEASE H-LIKE SUPERFAMILY PROTEIN"/>
    <property type="match status" value="1"/>
</dbReference>
<dbReference type="GO" id="GO:0003676">
    <property type="term" value="F:nucleic acid binding"/>
    <property type="evidence" value="ECO:0007669"/>
    <property type="project" value="InterPro"/>
</dbReference>
<evidence type="ECO:0000259" key="1">
    <source>
        <dbReference type="PROSITE" id="PS50879"/>
    </source>
</evidence>
<evidence type="ECO:0000313" key="3">
    <source>
        <dbReference type="Proteomes" id="UP000824469"/>
    </source>
</evidence>
<organism evidence="2 3">
    <name type="scientific">Taxus chinensis</name>
    <name type="common">Chinese yew</name>
    <name type="synonym">Taxus wallichiana var. chinensis</name>
    <dbReference type="NCBI Taxonomy" id="29808"/>
    <lineage>
        <taxon>Eukaryota</taxon>
        <taxon>Viridiplantae</taxon>
        <taxon>Streptophyta</taxon>
        <taxon>Embryophyta</taxon>
        <taxon>Tracheophyta</taxon>
        <taxon>Spermatophyta</taxon>
        <taxon>Pinopsida</taxon>
        <taxon>Pinidae</taxon>
        <taxon>Conifers II</taxon>
        <taxon>Cupressales</taxon>
        <taxon>Taxaceae</taxon>
        <taxon>Taxus</taxon>
    </lineage>
</organism>
<dbReference type="PANTHER" id="PTHR47723">
    <property type="entry name" value="OS05G0353850 PROTEIN"/>
    <property type="match status" value="1"/>
</dbReference>
<protein>
    <recommendedName>
        <fullName evidence="1">RNase H type-1 domain-containing protein</fullName>
    </recommendedName>
</protein>
<dbReference type="PROSITE" id="PS50879">
    <property type="entry name" value="RNASE_H_1"/>
    <property type="match status" value="1"/>
</dbReference>
<dbReference type="InterPro" id="IPR012337">
    <property type="entry name" value="RNaseH-like_sf"/>
</dbReference>
<dbReference type="EMBL" id="JAHRHJ020000009">
    <property type="protein sequence ID" value="KAH9302445.1"/>
    <property type="molecule type" value="Genomic_DNA"/>
</dbReference>
<feature type="domain" description="RNase H type-1" evidence="1">
    <location>
        <begin position="15"/>
        <end position="145"/>
    </location>
</feature>
<accession>A0AA38CKP6</accession>
<reference evidence="2 3" key="1">
    <citation type="journal article" date="2021" name="Nat. Plants">
        <title>The Taxus genome provides insights into paclitaxel biosynthesis.</title>
        <authorList>
            <person name="Xiong X."/>
            <person name="Gou J."/>
            <person name="Liao Q."/>
            <person name="Li Y."/>
            <person name="Zhou Q."/>
            <person name="Bi G."/>
            <person name="Li C."/>
            <person name="Du R."/>
            <person name="Wang X."/>
            <person name="Sun T."/>
            <person name="Guo L."/>
            <person name="Liang H."/>
            <person name="Lu P."/>
            <person name="Wu Y."/>
            <person name="Zhang Z."/>
            <person name="Ro D.K."/>
            <person name="Shang Y."/>
            <person name="Huang S."/>
            <person name="Yan J."/>
        </authorList>
    </citation>
    <scope>NUCLEOTIDE SEQUENCE [LARGE SCALE GENOMIC DNA]</scope>
    <source>
        <strain evidence="2">Ta-2019</strain>
    </source>
</reference>
<dbReference type="OMA" id="DYREANQ"/>
<dbReference type="CDD" id="cd06222">
    <property type="entry name" value="RNase_H_like"/>
    <property type="match status" value="1"/>
</dbReference>
<dbReference type="InterPro" id="IPR044730">
    <property type="entry name" value="RNase_H-like_dom_plant"/>
</dbReference>